<gene>
    <name evidence="2" type="ORF">LRAMOSA10471</name>
</gene>
<protein>
    <submittedName>
        <fullName evidence="2">Uncharacterized protein</fullName>
    </submittedName>
</protein>
<dbReference type="InterPro" id="IPR001337">
    <property type="entry name" value="TMV-like_coat"/>
</dbReference>
<feature type="region of interest" description="Disordered" evidence="1">
    <location>
        <begin position="160"/>
        <end position="180"/>
    </location>
</feature>
<accession>A0A077WND0</accession>
<dbReference type="Pfam" id="PF00721">
    <property type="entry name" value="TMV_coat"/>
    <property type="match status" value="1"/>
</dbReference>
<sequence>MYTGWSQRMQAISRLRWYNVNDLTDCCHQLRTLLLSPEFLDNVAQDIRPLHQQHLLHSLQGGECPASHIQRFPVDALYVCEGIGEWGLRIDRLQMTLHLTLFPERLQRMYPNIQSPGDAELTLFDALHDILEAIGGMVDVIDRRDFEERYHLNWVTASHQHPTGGSSSDHHHYYPPQQHH</sequence>
<proteinExistence type="predicted"/>
<dbReference type="GO" id="GO:0005198">
    <property type="term" value="F:structural molecule activity"/>
    <property type="evidence" value="ECO:0007669"/>
    <property type="project" value="InterPro"/>
</dbReference>
<evidence type="ECO:0000256" key="1">
    <source>
        <dbReference type="SAM" id="MobiDB-lite"/>
    </source>
</evidence>
<dbReference type="OrthoDB" id="2237965at2759"/>
<dbReference type="EMBL" id="LK023329">
    <property type="protein sequence ID" value="CDS09111.1"/>
    <property type="molecule type" value="Genomic_DNA"/>
</dbReference>
<evidence type="ECO:0000313" key="2">
    <source>
        <dbReference type="EMBL" id="CDS09111.1"/>
    </source>
</evidence>
<organism evidence="2">
    <name type="scientific">Lichtheimia ramosa</name>
    <dbReference type="NCBI Taxonomy" id="688394"/>
    <lineage>
        <taxon>Eukaryota</taxon>
        <taxon>Fungi</taxon>
        <taxon>Fungi incertae sedis</taxon>
        <taxon>Mucoromycota</taxon>
        <taxon>Mucoromycotina</taxon>
        <taxon>Mucoromycetes</taxon>
        <taxon>Mucorales</taxon>
        <taxon>Lichtheimiaceae</taxon>
        <taxon>Lichtheimia</taxon>
    </lineage>
</organism>
<name>A0A077WND0_9FUNG</name>
<reference evidence="2" key="1">
    <citation type="journal article" date="2014" name="Genome Announc.">
        <title>De novo whole-genome sequence and genome annotation of Lichtheimia ramosa.</title>
        <authorList>
            <person name="Linde J."/>
            <person name="Schwartze V."/>
            <person name="Binder U."/>
            <person name="Lass-Florl C."/>
            <person name="Voigt K."/>
            <person name="Horn F."/>
        </authorList>
    </citation>
    <scope>NUCLEOTIDE SEQUENCE</scope>
    <source>
        <strain evidence="2">JMRC FSU:6197</strain>
    </source>
</reference>
<dbReference type="AlphaFoldDB" id="A0A077WND0"/>